<organism evidence="8 9">
    <name type="scientific">Sphagnum troendelagicum</name>
    <dbReference type="NCBI Taxonomy" id="128251"/>
    <lineage>
        <taxon>Eukaryota</taxon>
        <taxon>Viridiplantae</taxon>
        <taxon>Streptophyta</taxon>
        <taxon>Embryophyta</taxon>
        <taxon>Bryophyta</taxon>
        <taxon>Sphagnophytina</taxon>
        <taxon>Sphagnopsida</taxon>
        <taxon>Sphagnales</taxon>
        <taxon>Sphagnaceae</taxon>
        <taxon>Sphagnum</taxon>
    </lineage>
</organism>
<dbReference type="PANTHER" id="PTHR24096:SF149">
    <property type="entry name" value="AMP-BINDING DOMAIN-CONTAINING PROTEIN-RELATED"/>
    <property type="match status" value="1"/>
</dbReference>
<dbReference type="Gene3D" id="3.30.300.30">
    <property type="match status" value="1"/>
</dbReference>
<evidence type="ECO:0000256" key="1">
    <source>
        <dbReference type="ARBA" id="ARBA00006432"/>
    </source>
</evidence>
<evidence type="ECO:0000313" key="8">
    <source>
        <dbReference type="EMBL" id="CAK9194684.1"/>
    </source>
</evidence>
<feature type="compositionally biased region" description="Basic and acidic residues" evidence="5">
    <location>
        <begin position="47"/>
        <end position="64"/>
    </location>
</feature>
<dbReference type="Gene3D" id="3.40.50.12780">
    <property type="entry name" value="N-terminal domain of ligase-like"/>
    <property type="match status" value="1"/>
</dbReference>
<name>A0ABP0TEN7_9BRYO</name>
<protein>
    <recommendedName>
        <fullName evidence="2">4-coumarate--CoA ligase</fullName>
        <ecNumber evidence="2">6.2.1.12</ecNumber>
    </recommendedName>
</protein>
<dbReference type="Pfam" id="PF13193">
    <property type="entry name" value="AMP-binding_C"/>
    <property type="match status" value="1"/>
</dbReference>
<dbReference type="InterPro" id="IPR020845">
    <property type="entry name" value="AMP-binding_CS"/>
</dbReference>
<reference evidence="8" key="1">
    <citation type="submission" date="2024-02" db="EMBL/GenBank/DDBJ databases">
        <authorList>
            <consortium name="ELIXIR-Norway"/>
            <consortium name="Elixir Norway"/>
        </authorList>
    </citation>
    <scope>NUCLEOTIDE SEQUENCE</scope>
</reference>
<evidence type="ECO:0000256" key="4">
    <source>
        <dbReference type="ARBA" id="ARBA00034252"/>
    </source>
</evidence>
<dbReference type="InterPro" id="IPR045851">
    <property type="entry name" value="AMP-bd_C_sf"/>
</dbReference>
<dbReference type="Pfam" id="PF00501">
    <property type="entry name" value="AMP-binding"/>
    <property type="match status" value="1"/>
</dbReference>
<comment type="similarity">
    <text evidence="1">Belongs to the ATP-dependent AMP-binding enzyme family.</text>
</comment>
<feature type="domain" description="AMP-dependent synthetase/ligase" evidence="6">
    <location>
        <begin position="100"/>
        <end position="467"/>
    </location>
</feature>
<sequence length="609" mass="65855">MAPSRVVGDVVLLSSPAAIAEEEEEDAILQQLPASIAKLSLVAAADDQHELQQPEAPGGEHKLPESAAAAPPRGELHIFRSKLPDIDIPDHMTLPEYCMERASQWPEKAAIVDGNSGKVLTFGELDLLSRRVAAGLVTLGVEKGGVIAVLLPNGAEFVTVFLGAAIRGAIVTTANPFYTAAELQKQIRVANASMVVTQSSYVEKLRSLQDDSSIQIMTVDKHVDGCLHISVLVEADESRCPVVDIHPEDVVCLPFSSGTTGLPKGVMLTHKSLLSSVSQQVDGQIPNFYITSHDSVMCVLPMYHIYSLNSIMLCGLRVGATLVTMAKFDLPLMLELIQKYKVTVLPAVPPIVLAMAKNPIVPSYELSSVRMVMSGAAPLGKELEDAFRARLPQAIIGQGYGMTEAGPVLAMCLAFAKAPFPVKSGSCGTVVRNSEVKIVDNETGLSLTYNQPGEICIRGPQIMKGYLNNPEATAHTVDKDGWLHTGDIAFIDEDEEMFIVDRVKEIIKVKGFQVPPAELEALLISHEGILDAAVVPRKDEASGEVPVAFIVQSPGFHLSEEEVKTFISKQVVFYKKLHAVHFIDKIPTTPSGKILRKELRNKVSLPFQN</sequence>
<dbReference type="PROSITE" id="PS00455">
    <property type="entry name" value="AMP_BINDING"/>
    <property type="match status" value="1"/>
</dbReference>
<evidence type="ECO:0000259" key="6">
    <source>
        <dbReference type="Pfam" id="PF00501"/>
    </source>
</evidence>
<evidence type="ECO:0000256" key="5">
    <source>
        <dbReference type="SAM" id="MobiDB-lite"/>
    </source>
</evidence>
<comment type="catalytic activity">
    <reaction evidence="4">
        <text>(E)-4-coumarate + ATP + CoA = (E)-4-coumaroyl-CoA + AMP + diphosphate</text>
        <dbReference type="Rhea" id="RHEA:19641"/>
        <dbReference type="ChEBI" id="CHEBI:12876"/>
        <dbReference type="ChEBI" id="CHEBI:30616"/>
        <dbReference type="ChEBI" id="CHEBI:33019"/>
        <dbReference type="ChEBI" id="CHEBI:57287"/>
        <dbReference type="ChEBI" id="CHEBI:85008"/>
        <dbReference type="ChEBI" id="CHEBI:456215"/>
        <dbReference type="EC" id="6.2.1.12"/>
    </reaction>
    <physiologicalReaction direction="left-to-right" evidence="4">
        <dbReference type="Rhea" id="RHEA:19642"/>
    </physiologicalReaction>
</comment>
<feature type="region of interest" description="Disordered" evidence="5">
    <location>
        <begin position="47"/>
        <end position="67"/>
    </location>
</feature>
<evidence type="ECO:0000256" key="2">
    <source>
        <dbReference type="ARBA" id="ARBA00012959"/>
    </source>
</evidence>
<dbReference type="InterPro" id="IPR025110">
    <property type="entry name" value="AMP-bd_C"/>
</dbReference>
<keyword evidence="9" id="KW-1185">Reference proteome</keyword>
<dbReference type="EC" id="6.2.1.12" evidence="2"/>
<dbReference type="EMBL" id="OZ019902">
    <property type="protein sequence ID" value="CAK9194684.1"/>
    <property type="molecule type" value="Genomic_DNA"/>
</dbReference>
<proteinExistence type="inferred from homology"/>
<evidence type="ECO:0000313" key="9">
    <source>
        <dbReference type="Proteomes" id="UP001497512"/>
    </source>
</evidence>
<accession>A0ABP0TEN7</accession>
<feature type="domain" description="AMP-binding enzyme C-terminal" evidence="7">
    <location>
        <begin position="518"/>
        <end position="593"/>
    </location>
</feature>
<gene>
    <name evidence="8" type="ORF">CSSPTR1EN2_LOCUS2649</name>
</gene>
<dbReference type="PANTHER" id="PTHR24096">
    <property type="entry name" value="LONG-CHAIN-FATTY-ACID--COA LIGASE"/>
    <property type="match status" value="1"/>
</dbReference>
<evidence type="ECO:0000259" key="7">
    <source>
        <dbReference type="Pfam" id="PF13193"/>
    </source>
</evidence>
<dbReference type="InterPro" id="IPR042099">
    <property type="entry name" value="ANL_N_sf"/>
</dbReference>
<keyword evidence="3" id="KW-0436">Ligase</keyword>
<dbReference type="InterPro" id="IPR000873">
    <property type="entry name" value="AMP-dep_synth/lig_dom"/>
</dbReference>
<dbReference type="Proteomes" id="UP001497512">
    <property type="component" value="Chromosome 10"/>
</dbReference>
<dbReference type="SUPFAM" id="SSF56801">
    <property type="entry name" value="Acetyl-CoA synthetase-like"/>
    <property type="match status" value="1"/>
</dbReference>
<dbReference type="CDD" id="cd05904">
    <property type="entry name" value="4CL"/>
    <property type="match status" value="1"/>
</dbReference>
<evidence type="ECO:0000256" key="3">
    <source>
        <dbReference type="ARBA" id="ARBA00022598"/>
    </source>
</evidence>